<dbReference type="SUPFAM" id="SSF53697">
    <property type="entry name" value="SIS domain"/>
    <property type="match status" value="1"/>
</dbReference>
<reference evidence="5" key="1">
    <citation type="submission" date="2021-03" db="EMBL/GenBank/DDBJ databases">
        <title>Genomic Encyclopedia of Type Strains, Phase IV (KMG-IV): sequencing the most valuable type-strain genomes for metagenomic binning, comparative biology and taxonomic classification.</title>
        <authorList>
            <person name="Goeker M."/>
        </authorList>
    </citation>
    <scope>NUCLEOTIDE SEQUENCE</scope>
    <source>
        <strain evidence="5">DSM 101588</strain>
    </source>
</reference>
<dbReference type="Gene3D" id="1.10.8.1080">
    <property type="match status" value="1"/>
</dbReference>
<keyword evidence="6" id="KW-1185">Reference proteome</keyword>
<evidence type="ECO:0000313" key="5">
    <source>
        <dbReference type="EMBL" id="MBP2071563.1"/>
    </source>
</evidence>
<dbReference type="PROSITE" id="PS01272">
    <property type="entry name" value="GCKR"/>
    <property type="match status" value="1"/>
</dbReference>
<dbReference type="PANTHER" id="PTHR10088:SF4">
    <property type="entry name" value="GLUCOKINASE REGULATORY PROTEIN"/>
    <property type="match status" value="1"/>
</dbReference>
<feature type="domain" description="SIS" evidence="4">
    <location>
        <begin position="55"/>
        <end position="218"/>
    </location>
</feature>
<accession>A0ABS4ND04</accession>
<evidence type="ECO:0000259" key="4">
    <source>
        <dbReference type="PROSITE" id="PS51464"/>
    </source>
</evidence>
<organism evidence="5 6">
    <name type="scientific">Thermoanaerobacterium butyriciformans</name>
    <dbReference type="NCBI Taxonomy" id="1702242"/>
    <lineage>
        <taxon>Bacteria</taxon>
        <taxon>Bacillati</taxon>
        <taxon>Bacillota</taxon>
        <taxon>Clostridia</taxon>
        <taxon>Thermoanaerobacterales</taxon>
        <taxon>Thermoanaerobacteraceae</taxon>
        <taxon>Thermoanaerobacterium</taxon>
    </lineage>
</organism>
<feature type="active site" evidence="3">
    <location>
        <position position="114"/>
    </location>
</feature>
<sequence length="308" mass="33175">MNLEALMTEGRNPNTVDIDRLSTENMLRKINEEDKKVPMAVEKEISNIAKAIDIAAERLKKGGRLIYIGAGTSGRLGILDASECPPTFGVSPEMVQGIIAGGDTAIRKAVEGAEDNIELGRLDLIERNLSNNDVVVGIAASGRTPYVLGALHYAKEIGAATIGISCNPNSEMKNLVDVMIAPVVGPEVIMGSTRMKAGTAQKLVLNMISTGVMIKIGKVYSNLMVDVQATNEKLIHRAKRIVKLATGADDVAIEKILDETDYDVKLTILMILTGLEKSEAQELLEKAGGHIEKALKENRMKRNSTINA</sequence>
<evidence type="ECO:0000256" key="3">
    <source>
        <dbReference type="HAMAP-Rule" id="MF_00068"/>
    </source>
</evidence>
<dbReference type="InterPro" id="IPR001347">
    <property type="entry name" value="SIS_dom"/>
</dbReference>
<dbReference type="RefSeq" id="WP_209453455.1">
    <property type="nucleotide sequence ID" value="NZ_JAGGLT010000009.1"/>
</dbReference>
<gene>
    <name evidence="3" type="primary">murQ</name>
    <name evidence="5" type="ORF">J2Z80_001083</name>
</gene>
<comment type="similarity">
    <text evidence="3">Belongs to the GCKR-like family. MurNAc-6-P etherase subfamily.</text>
</comment>
<keyword evidence="1 3" id="KW-0456">Lyase</keyword>
<evidence type="ECO:0000256" key="1">
    <source>
        <dbReference type="ARBA" id="ARBA00023239"/>
    </source>
</evidence>
<dbReference type="InterPro" id="IPR040190">
    <property type="entry name" value="MURQ/GCKR"/>
</dbReference>
<evidence type="ECO:0000256" key="2">
    <source>
        <dbReference type="ARBA" id="ARBA00023277"/>
    </source>
</evidence>
<dbReference type="InterPro" id="IPR005488">
    <property type="entry name" value="Etherase_MurQ"/>
</dbReference>
<comment type="catalytic activity">
    <reaction evidence="3">
        <text>N-acetyl-D-muramate 6-phosphate + H2O = N-acetyl-D-glucosamine 6-phosphate + (R)-lactate</text>
        <dbReference type="Rhea" id="RHEA:26410"/>
        <dbReference type="ChEBI" id="CHEBI:15377"/>
        <dbReference type="ChEBI" id="CHEBI:16004"/>
        <dbReference type="ChEBI" id="CHEBI:57513"/>
        <dbReference type="ChEBI" id="CHEBI:58722"/>
        <dbReference type="EC" id="4.2.1.126"/>
    </reaction>
</comment>
<dbReference type="NCBIfam" id="NF003915">
    <property type="entry name" value="PRK05441.1"/>
    <property type="match status" value="1"/>
</dbReference>
<feature type="active site" description="Proton donor" evidence="3">
    <location>
        <position position="83"/>
    </location>
</feature>
<keyword evidence="2 3" id="KW-0119">Carbohydrate metabolism</keyword>
<dbReference type="HAMAP" id="MF_00068">
    <property type="entry name" value="MurQ"/>
    <property type="match status" value="1"/>
</dbReference>
<protein>
    <recommendedName>
        <fullName evidence="3">N-acetylmuramic acid 6-phosphate etherase</fullName>
        <shortName evidence="3">MurNAc-6-P etherase</shortName>
        <ecNumber evidence="3">4.2.1.126</ecNumber>
    </recommendedName>
    <alternativeName>
        <fullName evidence="3">N-acetylmuramic acid 6-phosphate hydrolase</fullName>
    </alternativeName>
    <alternativeName>
        <fullName evidence="3">N-acetylmuramic acid 6-phosphate lyase</fullName>
    </alternativeName>
</protein>
<dbReference type="Proteomes" id="UP001166402">
    <property type="component" value="Unassembled WGS sequence"/>
</dbReference>
<proteinExistence type="inferred from homology"/>
<dbReference type="Gene3D" id="3.40.50.10490">
    <property type="entry name" value="Glucose-6-phosphate isomerase like protein, domain 1"/>
    <property type="match status" value="1"/>
</dbReference>
<name>A0ABS4ND04_9THEO</name>
<dbReference type="Pfam" id="PF22645">
    <property type="entry name" value="GKRP_SIS_N"/>
    <property type="match status" value="1"/>
</dbReference>
<dbReference type="GO" id="GO:0016829">
    <property type="term" value="F:lyase activity"/>
    <property type="evidence" value="ECO:0007669"/>
    <property type="project" value="UniProtKB-KW"/>
</dbReference>
<comment type="function">
    <text evidence="3">Specifically catalyzes the cleavage of the D-lactyl ether substituent of MurNAc 6-phosphate, producing GlcNAc 6-phosphate and D-lactate.</text>
</comment>
<dbReference type="InterPro" id="IPR046348">
    <property type="entry name" value="SIS_dom_sf"/>
</dbReference>
<dbReference type="CDD" id="cd05007">
    <property type="entry name" value="SIS_Etherase"/>
    <property type="match status" value="1"/>
</dbReference>
<comment type="subunit">
    <text evidence="3">Homodimer.</text>
</comment>
<dbReference type="PANTHER" id="PTHR10088">
    <property type="entry name" value="GLUCOKINASE REGULATORY PROTEIN"/>
    <property type="match status" value="1"/>
</dbReference>
<dbReference type="NCBIfam" id="NF009222">
    <property type="entry name" value="PRK12570.1"/>
    <property type="match status" value="1"/>
</dbReference>
<comment type="pathway">
    <text evidence="3">Amino-sugar metabolism; N-acetylmuramate degradation.</text>
</comment>
<dbReference type="PROSITE" id="PS51464">
    <property type="entry name" value="SIS"/>
    <property type="match status" value="1"/>
</dbReference>
<evidence type="ECO:0000313" key="6">
    <source>
        <dbReference type="Proteomes" id="UP001166402"/>
    </source>
</evidence>
<dbReference type="EC" id="4.2.1.126" evidence="3"/>
<comment type="miscellaneous">
    <text evidence="3">A lyase-type mechanism (elimination/hydration) is suggested for the cleavage of the lactyl ether bond of MurNAc 6-phosphate, with the formation of an alpha,beta-unsaturated aldehyde intermediate with (E)-stereochemistry, followed by the syn addition of water to give product.</text>
</comment>
<comment type="caution">
    <text evidence="5">The sequence shown here is derived from an EMBL/GenBank/DDBJ whole genome shotgun (WGS) entry which is preliminary data.</text>
</comment>
<dbReference type="EMBL" id="JAGGLT010000009">
    <property type="protein sequence ID" value="MBP2071563.1"/>
    <property type="molecule type" value="Genomic_DNA"/>
</dbReference>
<dbReference type="InterPro" id="IPR005486">
    <property type="entry name" value="Glucokinase_regulatory_CS"/>
</dbReference>
<dbReference type="NCBIfam" id="TIGR00274">
    <property type="entry name" value="N-acetylmuramic acid 6-phosphate etherase"/>
    <property type="match status" value="1"/>
</dbReference>